<dbReference type="PROSITE" id="PS50931">
    <property type="entry name" value="HTH_LYSR"/>
    <property type="match status" value="1"/>
</dbReference>
<evidence type="ECO:0000313" key="6">
    <source>
        <dbReference type="EMBL" id="MRV74871.1"/>
    </source>
</evidence>
<dbReference type="CDD" id="cd08422">
    <property type="entry name" value="PBP2_CrgA_like"/>
    <property type="match status" value="1"/>
</dbReference>
<evidence type="ECO:0000313" key="7">
    <source>
        <dbReference type="Proteomes" id="UP000446768"/>
    </source>
</evidence>
<keyword evidence="4" id="KW-0804">Transcription</keyword>
<dbReference type="GO" id="GO:0006351">
    <property type="term" value="P:DNA-templated transcription"/>
    <property type="evidence" value="ECO:0007669"/>
    <property type="project" value="TreeGrafter"/>
</dbReference>
<evidence type="ECO:0000256" key="2">
    <source>
        <dbReference type="ARBA" id="ARBA00023015"/>
    </source>
</evidence>
<comment type="caution">
    <text evidence="6">The sequence shown here is derived from an EMBL/GenBank/DDBJ whole genome shotgun (WGS) entry which is preliminary data.</text>
</comment>
<evidence type="ECO:0000259" key="5">
    <source>
        <dbReference type="PROSITE" id="PS50931"/>
    </source>
</evidence>
<gene>
    <name evidence="6" type="ORF">GJ700_24465</name>
</gene>
<organism evidence="6 7">
    <name type="scientific">Pseudoduganella rivuli</name>
    <dbReference type="NCBI Taxonomy" id="2666085"/>
    <lineage>
        <taxon>Bacteria</taxon>
        <taxon>Pseudomonadati</taxon>
        <taxon>Pseudomonadota</taxon>
        <taxon>Betaproteobacteria</taxon>
        <taxon>Burkholderiales</taxon>
        <taxon>Oxalobacteraceae</taxon>
        <taxon>Telluria group</taxon>
        <taxon>Pseudoduganella</taxon>
    </lineage>
</organism>
<keyword evidence="3" id="KW-0238">DNA-binding</keyword>
<sequence>MDRLTAARVFVEIADRGSMIAAADALDMSRAMVTRYLAEMEEWCAVRLLHRTTRRISLTAAGEVTLSRCREMLAVADDMVAAGQSDPDAPHGLLRLASSHFLAQTALAGAVAAYLLKYPNVSVDLQVDNRAVNLVEQRIDLAIRITNELDPGLIARRLGDCDSVIVASPAYITRCGMPRTPDDLARHNCLTYSYFGKSVWRFDHGGEGMQAAVGGNLSSNESMALLAAAVEGAGIAMQPRFAAAPLIGAGKLVQLLPAYRPQQLGMYGVYSSREHMPPALRTMLDHLLDWFAGDPDWQLENENRGIPFIKN</sequence>
<keyword evidence="2" id="KW-0805">Transcription regulation</keyword>
<dbReference type="Pfam" id="PF00126">
    <property type="entry name" value="HTH_1"/>
    <property type="match status" value="1"/>
</dbReference>
<proteinExistence type="inferred from homology"/>
<dbReference type="Gene3D" id="3.40.190.290">
    <property type="match status" value="1"/>
</dbReference>
<name>A0A7X2IRK7_9BURK</name>
<dbReference type="Gene3D" id="1.10.10.10">
    <property type="entry name" value="Winged helix-like DNA-binding domain superfamily/Winged helix DNA-binding domain"/>
    <property type="match status" value="1"/>
</dbReference>
<dbReference type="SUPFAM" id="SSF53850">
    <property type="entry name" value="Periplasmic binding protein-like II"/>
    <property type="match status" value="1"/>
</dbReference>
<comment type="similarity">
    <text evidence="1">Belongs to the LysR transcriptional regulatory family.</text>
</comment>
<dbReference type="GO" id="GO:0043565">
    <property type="term" value="F:sequence-specific DNA binding"/>
    <property type="evidence" value="ECO:0007669"/>
    <property type="project" value="TreeGrafter"/>
</dbReference>
<dbReference type="RefSeq" id="WP_154378885.1">
    <property type="nucleotide sequence ID" value="NZ_WKJJ01000017.1"/>
</dbReference>
<keyword evidence="7" id="KW-1185">Reference proteome</keyword>
<dbReference type="InterPro" id="IPR000847">
    <property type="entry name" value="LysR_HTH_N"/>
</dbReference>
<dbReference type="Pfam" id="PF03466">
    <property type="entry name" value="LysR_substrate"/>
    <property type="match status" value="1"/>
</dbReference>
<dbReference type="PANTHER" id="PTHR30537">
    <property type="entry name" value="HTH-TYPE TRANSCRIPTIONAL REGULATOR"/>
    <property type="match status" value="1"/>
</dbReference>
<dbReference type="FunFam" id="1.10.10.10:FF:000001">
    <property type="entry name" value="LysR family transcriptional regulator"/>
    <property type="match status" value="1"/>
</dbReference>
<dbReference type="InterPro" id="IPR058163">
    <property type="entry name" value="LysR-type_TF_proteobact-type"/>
</dbReference>
<evidence type="ECO:0000256" key="4">
    <source>
        <dbReference type="ARBA" id="ARBA00023163"/>
    </source>
</evidence>
<dbReference type="GO" id="GO:0003700">
    <property type="term" value="F:DNA-binding transcription factor activity"/>
    <property type="evidence" value="ECO:0007669"/>
    <property type="project" value="InterPro"/>
</dbReference>
<dbReference type="InterPro" id="IPR036388">
    <property type="entry name" value="WH-like_DNA-bd_sf"/>
</dbReference>
<dbReference type="FunFam" id="3.40.190.290:FF:000001">
    <property type="entry name" value="Transcriptional regulator, LysR family"/>
    <property type="match status" value="1"/>
</dbReference>
<dbReference type="InterPro" id="IPR036390">
    <property type="entry name" value="WH_DNA-bd_sf"/>
</dbReference>
<protein>
    <submittedName>
        <fullName evidence="6">LysR family transcriptional regulator</fullName>
    </submittedName>
</protein>
<dbReference type="Proteomes" id="UP000446768">
    <property type="component" value="Unassembled WGS sequence"/>
</dbReference>
<evidence type="ECO:0000256" key="3">
    <source>
        <dbReference type="ARBA" id="ARBA00023125"/>
    </source>
</evidence>
<evidence type="ECO:0000256" key="1">
    <source>
        <dbReference type="ARBA" id="ARBA00009437"/>
    </source>
</evidence>
<reference evidence="6 7" key="1">
    <citation type="submission" date="2019-11" db="EMBL/GenBank/DDBJ databases">
        <title>Novel species isolated from a subtropical stream in China.</title>
        <authorList>
            <person name="Lu H."/>
        </authorList>
    </citation>
    <scope>NUCLEOTIDE SEQUENCE [LARGE SCALE GENOMIC DNA]</scope>
    <source>
        <strain evidence="6 7">FT92W</strain>
    </source>
</reference>
<accession>A0A7X2IRK7</accession>
<dbReference type="InterPro" id="IPR005119">
    <property type="entry name" value="LysR_subst-bd"/>
</dbReference>
<dbReference type="AlphaFoldDB" id="A0A7X2IRK7"/>
<dbReference type="PANTHER" id="PTHR30537:SF35">
    <property type="entry name" value="TRANSCRIPTIONAL REGULATORY PROTEIN"/>
    <property type="match status" value="1"/>
</dbReference>
<dbReference type="SUPFAM" id="SSF46785">
    <property type="entry name" value="Winged helix' DNA-binding domain"/>
    <property type="match status" value="1"/>
</dbReference>
<feature type="domain" description="HTH lysR-type" evidence="5">
    <location>
        <begin position="1"/>
        <end position="59"/>
    </location>
</feature>
<dbReference type="EMBL" id="WKJJ01000017">
    <property type="protein sequence ID" value="MRV74871.1"/>
    <property type="molecule type" value="Genomic_DNA"/>
</dbReference>